<sequence length="122" mass="14261">MKVIRIANDVKHLEEADQNVTLFRIQEILSEHRSNLINRILNDLTTYLEFKFYLKVDNHHKYIIREKLLDLAASKISLATYSAIVKEIQNTTTYHVPAKNFFQEIDTLLDAQLNPAQLHLIT</sequence>
<dbReference type="RefSeq" id="WP_202007865.1">
    <property type="nucleotide sequence ID" value="NZ_JAERRB010000001.1"/>
</dbReference>
<gene>
    <name evidence="1" type="ORF">JI741_04870</name>
</gene>
<proteinExistence type="predicted"/>
<protein>
    <recommendedName>
        <fullName evidence="3">Initiator Rep protein domain-containing protein</fullName>
    </recommendedName>
</protein>
<organism evidence="1 2">
    <name type="scientific">Chryseolinea lacunae</name>
    <dbReference type="NCBI Taxonomy" id="2801331"/>
    <lineage>
        <taxon>Bacteria</taxon>
        <taxon>Pseudomonadati</taxon>
        <taxon>Bacteroidota</taxon>
        <taxon>Cytophagia</taxon>
        <taxon>Cytophagales</taxon>
        <taxon>Fulvivirgaceae</taxon>
        <taxon>Chryseolinea</taxon>
    </lineage>
</organism>
<evidence type="ECO:0000313" key="2">
    <source>
        <dbReference type="Proteomes" id="UP000613030"/>
    </source>
</evidence>
<keyword evidence="2" id="KW-1185">Reference proteome</keyword>
<accession>A0ABS1KMR5</accession>
<comment type="caution">
    <text evidence="1">The sequence shown here is derived from an EMBL/GenBank/DDBJ whole genome shotgun (WGS) entry which is preliminary data.</text>
</comment>
<dbReference type="EMBL" id="JAERRB010000001">
    <property type="protein sequence ID" value="MBL0740537.1"/>
    <property type="molecule type" value="Genomic_DNA"/>
</dbReference>
<evidence type="ECO:0000313" key="1">
    <source>
        <dbReference type="EMBL" id="MBL0740537.1"/>
    </source>
</evidence>
<name>A0ABS1KMR5_9BACT</name>
<reference evidence="1 2" key="1">
    <citation type="submission" date="2021-01" db="EMBL/GenBank/DDBJ databases">
        <title>Chryseolinea sp. Jin1 Genome sequencing and assembly.</title>
        <authorList>
            <person name="Kim I."/>
        </authorList>
    </citation>
    <scope>NUCLEOTIDE SEQUENCE [LARGE SCALE GENOMIC DNA]</scope>
    <source>
        <strain evidence="1 2">Jin1</strain>
    </source>
</reference>
<evidence type="ECO:0008006" key="3">
    <source>
        <dbReference type="Google" id="ProtNLM"/>
    </source>
</evidence>
<dbReference type="Proteomes" id="UP000613030">
    <property type="component" value="Unassembled WGS sequence"/>
</dbReference>